<keyword evidence="6" id="KW-0812">Transmembrane</keyword>
<evidence type="ECO:0000313" key="12">
    <source>
        <dbReference type="Proteomes" id="UP000597617"/>
    </source>
</evidence>
<keyword evidence="7" id="KW-0653">Protein transport</keyword>
<evidence type="ECO:0000256" key="4">
    <source>
        <dbReference type="ARBA" id="ARBA00022475"/>
    </source>
</evidence>
<feature type="domain" description="TonB C-terminal" evidence="10">
    <location>
        <begin position="76"/>
        <end position="169"/>
    </location>
</feature>
<dbReference type="Gene3D" id="3.30.1150.10">
    <property type="match status" value="1"/>
</dbReference>
<evidence type="ECO:0000259" key="10">
    <source>
        <dbReference type="PROSITE" id="PS52015"/>
    </source>
</evidence>
<protein>
    <submittedName>
        <fullName evidence="11">Energy transducer TonB</fullName>
    </submittedName>
</protein>
<gene>
    <name evidence="11" type="ORF">I2I05_16860</name>
</gene>
<dbReference type="Proteomes" id="UP000597617">
    <property type="component" value="Unassembled WGS sequence"/>
</dbReference>
<dbReference type="PANTHER" id="PTHR33446:SF2">
    <property type="entry name" value="PROTEIN TONB"/>
    <property type="match status" value="1"/>
</dbReference>
<dbReference type="InterPro" id="IPR006260">
    <property type="entry name" value="TonB/TolA_C"/>
</dbReference>
<organism evidence="11 12">
    <name type="scientific">Hymenobacter jeongseonensis</name>
    <dbReference type="NCBI Taxonomy" id="2791027"/>
    <lineage>
        <taxon>Bacteria</taxon>
        <taxon>Pseudomonadati</taxon>
        <taxon>Bacteroidota</taxon>
        <taxon>Cytophagia</taxon>
        <taxon>Cytophagales</taxon>
        <taxon>Hymenobacteraceae</taxon>
        <taxon>Hymenobacter</taxon>
    </lineage>
</organism>
<dbReference type="SUPFAM" id="SSF74653">
    <property type="entry name" value="TolA/TonB C-terminal domain"/>
    <property type="match status" value="1"/>
</dbReference>
<keyword evidence="9" id="KW-0472">Membrane</keyword>
<dbReference type="Pfam" id="PF03544">
    <property type="entry name" value="TonB_C"/>
    <property type="match status" value="1"/>
</dbReference>
<dbReference type="PRINTS" id="PR01374">
    <property type="entry name" value="TONBPROTEIN"/>
</dbReference>
<evidence type="ECO:0000256" key="1">
    <source>
        <dbReference type="ARBA" id="ARBA00004383"/>
    </source>
</evidence>
<evidence type="ECO:0000256" key="3">
    <source>
        <dbReference type="ARBA" id="ARBA00022448"/>
    </source>
</evidence>
<evidence type="ECO:0000313" key="11">
    <source>
        <dbReference type="EMBL" id="MBF9239076.1"/>
    </source>
</evidence>
<dbReference type="PANTHER" id="PTHR33446">
    <property type="entry name" value="PROTEIN TONB-RELATED"/>
    <property type="match status" value="1"/>
</dbReference>
<comment type="similarity">
    <text evidence="2">Belongs to the TonB family.</text>
</comment>
<evidence type="ECO:0000256" key="6">
    <source>
        <dbReference type="ARBA" id="ARBA00022692"/>
    </source>
</evidence>
<evidence type="ECO:0000256" key="9">
    <source>
        <dbReference type="ARBA" id="ARBA00023136"/>
    </source>
</evidence>
<dbReference type="RefSeq" id="WP_196283428.1">
    <property type="nucleotide sequence ID" value="NZ_JADQDQ010000009.1"/>
</dbReference>
<dbReference type="InterPro" id="IPR003538">
    <property type="entry name" value="TonB"/>
</dbReference>
<keyword evidence="4" id="KW-1003">Cell membrane</keyword>
<dbReference type="NCBIfam" id="TIGR01352">
    <property type="entry name" value="tonB_Cterm"/>
    <property type="match status" value="1"/>
</dbReference>
<dbReference type="PROSITE" id="PS52015">
    <property type="entry name" value="TONB_CTD"/>
    <property type="match status" value="1"/>
</dbReference>
<evidence type="ECO:0000256" key="2">
    <source>
        <dbReference type="ARBA" id="ARBA00006555"/>
    </source>
</evidence>
<name>A0ABS0IL44_9BACT</name>
<accession>A0ABS0IL44</accession>
<keyword evidence="5" id="KW-0997">Cell inner membrane</keyword>
<dbReference type="EMBL" id="JADQDQ010000009">
    <property type="protein sequence ID" value="MBF9239076.1"/>
    <property type="molecule type" value="Genomic_DNA"/>
</dbReference>
<comment type="caution">
    <text evidence="11">The sequence shown here is derived from an EMBL/GenBank/DDBJ whole genome shotgun (WGS) entry which is preliminary data.</text>
</comment>
<evidence type="ECO:0000256" key="8">
    <source>
        <dbReference type="ARBA" id="ARBA00022989"/>
    </source>
</evidence>
<dbReference type="InterPro" id="IPR037682">
    <property type="entry name" value="TonB_C"/>
</dbReference>
<keyword evidence="8" id="KW-1133">Transmembrane helix</keyword>
<keyword evidence="12" id="KW-1185">Reference proteome</keyword>
<keyword evidence="3" id="KW-0813">Transport</keyword>
<evidence type="ECO:0000256" key="7">
    <source>
        <dbReference type="ARBA" id="ARBA00022927"/>
    </source>
</evidence>
<comment type="subcellular location">
    <subcellularLocation>
        <location evidence="1">Cell inner membrane</location>
        <topology evidence="1">Single-pass membrane protein</topology>
        <orientation evidence="1">Periplasmic side</orientation>
    </subcellularLocation>
</comment>
<dbReference type="InterPro" id="IPR051045">
    <property type="entry name" value="TonB-dependent_transducer"/>
</dbReference>
<reference evidence="11 12" key="1">
    <citation type="submission" date="2020-11" db="EMBL/GenBank/DDBJ databases">
        <authorList>
            <person name="Kim M.K."/>
        </authorList>
    </citation>
    <scope>NUCLEOTIDE SEQUENCE [LARGE SCALE GENOMIC DNA]</scope>
    <source>
        <strain evidence="11 12">BT683</strain>
    </source>
</reference>
<proteinExistence type="inferred from homology"/>
<sequence>MRTTKWESGLMERRDKVGIWEYYGYTASQEKVVVQRYDHSAKALVYYRPSGDMKYRIQTTPGQWASRVVDQPPLFIGGDAALATYTTQLQYPAQAQARNIQGQVTIAFAIDTLGQASDHRVVRSIGGGCDQEALRVARTIPNEWIPARLSTRAVPAEYELTLTFRMAKP</sequence>
<evidence type="ECO:0000256" key="5">
    <source>
        <dbReference type="ARBA" id="ARBA00022519"/>
    </source>
</evidence>